<dbReference type="InterPro" id="IPR000244">
    <property type="entry name" value="Ribosomal_bL9"/>
</dbReference>
<dbReference type="Gene3D" id="3.40.5.10">
    <property type="entry name" value="Ribosomal protein L9, N-terminal domain"/>
    <property type="match status" value="1"/>
</dbReference>
<dbReference type="Proteomes" id="UP001165085">
    <property type="component" value="Unassembled WGS sequence"/>
</dbReference>
<dbReference type="SUPFAM" id="SSF55658">
    <property type="entry name" value="L9 N-domain-like"/>
    <property type="match status" value="1"/>
</dbReference>
<dbReference type="GO" id="GO:0006412">
    <property type="term" value="P:translation"/>
    <property type="evidence" value="ECO:0007669"/>
    <property type="project" value="InterPro"/>
</dbReference>
<dbReference type="GO" id="GO:1990904">
    <property type="term" value="C:ribonucleoprotein complex"/>
    <property type="evidence" value="ECO:0007669"/>
    <property type="project" value="UniProtKB-KW"/>
</dbReference>
<proteinExistence type="inferred from homology"/>
<evidence type="ECO:0000256" key="1">
    <source>
        <dbReference type="ARBA" id="ARBA00010605"/>
    </source>
</evidence>
<evidence type="ECO:0000259" key="4">
    <source>
        <dbReference type="PROSITE" id="PS00651"/>
    </source>
</evidence>
<name>A0A9W7B1J9_9STRA</name>
<protein>
    <recommendedName>
        <fullName evidence="4">Ribosomal protein L9 domain-containing protein</fullName>
    </recommendedName>
</protein>
<dbReference type="OrthoDB" id="5555409at2759"/>
<sequence>MVSSLKQLKLMNKHSFIGISSLARSSSRTSTLSTLSTPSTLSTLFSGPVRAPIRIPIRAAHTVRVVLKENNDSKVGKGLAGDIVTVKAGYMRNYLYQQKIAVYATPHNIKTYARSTDSEEDLKALKEAEEEEKKAMEGGRALTGAEIGQHAVLEKYMKGKVLKIKRQAVDNESDKILKADSVNDGVLRKKLSKQMKLVLEDTESLEIPKDVDLSALGDFECKIVLESGLKVPLNVSVVRR</sequence>
<dbReference type="EMBL" id="BRXY01000239">
    <property type="protein sequence ID" value="GMH79860.1"/>
    <property type="molecule type" value="Genomic_DNA"/>
</dbReference>
<gene>
    <name evidence="5" type="ORF">TrST_g10327</name>
</gene>
<accession>A0A9W7B1J9</accession>
<evidence type="ECO:0000313" key="5">
    <source>
        <dbReference type="EMBL" id="GMH79860.1"/>
    </source>
</evidence>
<feature type="domain" description="Ribosomal protein L9" evidence="4">
    <location>
        <begin position="78"/>
        <end position="105"/>
    </location>
</feature>
<keyword evidence="3" id="KW-0687">Ribonucleoprotein</keyword>
<dbReference type="AlphaFoldDB" id="A0A9W7B1J9"/>
<dbReference type="InterPro" id="IPR036935">
    <property type="entry name" value="Ribosomal_bL9_N_sf"/>
</dbReference>
<reference evidence="6" key="1">
    <citation type="journal article" date="2023" name="Commun. Biol.">
        <title>Genome analysis of Parmales, the sister group of diatoms, reveals the evolutionary specialization of diatoms from phago-mixotrophs to photoautotrophs.</title>
        <authorList>
            <person name="Ban H."/>
            <person name="Sato S."/>
            <person name="Yoshikawa S."/>
            <person name="Yamada K."/>
            <person name="Nakamura Y."/>
            <person name="Ichinomiya M."/>
            <person name="Sato N."/>
            <person name="Blanc-Mathieu R."/>
            <person name="Endo H."/>
            <person name="Kuwata A."/>
            <person name="Ogata H."/>
        </authorList>
    </citation>
    <scope>NUCLEOTIDE SEQUENCE [LARGE SCALE GENOMIC DNA]</scope>
    <source>
        <strain evidence="6">NIES 3701</strain>
    </source>
</reference>
<dbReference type="InterPro" id="IPR020070">
    <property type="entry name" value="Ribosomal_bL9_N"/>
</dbReference>
<dbReference type="PROSITE" id="PS00651">
    <property type="entry name" value="RIBOSOMAL_L9"/>
    <property type="match status" value="1"/>
</dbReference>
<keyword evidence="6" id="KW-1185">Reference proteome</keyword>
<evidence type="ECO:0000313" key="6">
    <source>
        <dbReference type="Proteomes" id="UP001165085"/>
    </source>
</evidence>
<dbReference type="InterPro" id="IPR009027">
    <property type="entry name" value="Ribosomal_bL9/RNase_H1_N"/>
</dbReference>
<organism evidence="5 6">
    <name type="scientific">Triparma strigata</name>
    <dbReference type="NCBI Taxonomy" id="1606541"/>
    <lineage>
        <taxon>Eukaryota</taxon>
        <taxon>Sar</taxon>
        <taxon>Stramenopiles</taxon>
        <taxon>Ochrophyta</taxon>
        <taxon>Bolidophyceae</taxon>
        <taxon>Parmales</taxon>
        <taxon>Triparmaceae</taxon>
        <taxon>Triparma</taxon>
    </lineage>
</organism>
<dbReference type="PANTHER" id="PTHR21368">
    <property type="entry name" value="50S RIBOSOMAL PROTEIN L9"/>
    <property type="match status" value="1"/>
</dbReference>
<evidence type="ECO:0000256" key="3">
    <source>
        <dbReference type="ARBA" id="ARBA00023274"/>
    </source>
</evidence>
<dbReference type="Pfam" id="PF01281">
    <property type="entry name" value="Ribosomal_L9_N"/>
    <property type="match status" value="1"/>
</dbReference>
<keyword evidence="2" id="KW-0689">Ribosomal protein</keyword>
<evidence type="ECO:0000256" key="2">
    <source>
        <dbReference type="ARBA" id="ARBA00022980"/>
    </source>
</evidence>
<comment type="similarity">
    <text evidence="1">Belongs to the bacterial ribosomal protein bL9 family.</text>
</comment>
<comment type="caution">
    <text evidence="5">The sequence shown here is derived from an EMBL/GenBank/DDBJ whole genome shotgun (WGS) entry which is preliminary data.</text>
</comment>
<dbReference type="GO" id="GO:0005840">
    <property type="term" value="C:ribosome"/>
    <property type="evidence" value="ECO:0007669"/>
    <property type="project" value="UniProtKB-KW"/>
</dbReference>
<dbReference type="GO" id="GO:0003735">
    <property type="term" value="F:structural constituent of ribosome"/>
    <property type="evidence" value="ECO:0007669"/>
    <property type="project" value="InterPro"/>
</dbReference>